<gene>
    <name evidence="1" type="ORF">G9Q97_10305</name>
</gene>
<protein>
    <submittedName>
        <fullName evidence="1">Uncharacterized protein</fullName>
    </submittedName>
</protein>
<comment type="caution">
    <text evidence="1">The sequence shown here is derived from an EMBL/GenBank/DDBJ whole genome shotgun (WGS) entry which is preliminary data.</text>
</comment>
<evidence type="ECO:0000313" key="1">
    <source>
        <dbReference type="EMBL" id="NHE57203.1"/>
    </source>
</evidence>
<sequence>MSVLRYFNEIAEGALVRFILNEDERQDFLDSLPEDFCINYISKNDLEKQAKANDLSIRNFFDQFKIPEIPEYANVRSGDFGEMLCFILLN</sequence>
<dbReference type="RefSeq" id="WP_166146463.1">
    <property type="nucleotide sequence ID" value="NZ_JAANYN010000003.1"/>
</dbReference>
<evidence type="ECO:0000313" key="2">
    <source>
        <dbReference type="Proteomes" id="UP000649799"/>
    </source>
</evidence>
<name>A0ABX0H8J2_9BACT</name>
<dbReference type="EMBL" id="JAANYN010000003">
    <property type="protein sequence ID" value="NHE57203.1"/>
    <property type="molecule type" value="Genomic_DNA"/>
</dbReference>
<accession>A0ABX0H8J2</accession>
<reference evidence="1 2" key="1">
    <citation type="submission" date="2020-03" db="EMBL/GenBank/DDBJ databases">
        <title>Cyclobacterium plantarum sp. nov., a marine bacterium isolated from a coastal-marine wetland.</title>
        <authorList>
            <person name="Sanchez-Porro C."/>
            <person name="Ventosa A."/>
            <person name="Amoozegar M."/>
        </authorList>
    </citation>
    <scope>NUCLEOTIDE SEQUENCE [LARGE SCALE GENOMIC DNA]</scope>
    <source>
        <strain evidence="1 2">GBPx2</strain>
    </source>
</reference>
<dbReference type="Proteomes" id="UP000649799">
    <property type="component" value="Unassembled WGS sequence"/>
</dbReference>
<organism evidence="1 2">
    <name type="scientific">Cyclobacterium plantarum</name>
    <dbReference type="NCBI Taxonomy" id="2716263"/>
    <lineage>
        <taxon>Bacteria</taxon>
        <taxon>Pseudomonadati</taxon>
        <taxon>Bacteroidota</taxon>
        <taxon>Cytophagia</taxon>
        <taxon>Cytophagales</taxon>
        <taxon>Cyclobacteriaceae</taxon>
        <taxon>Cyclobacterium</taxon>
    </lineage>
</organism>
<keyword evidence="2" id="KW-1185">Reference proteome</keyword>
<proteinExistence type="predicted"/>